<organism evidence="1 2">
    <name type="scientific">Potamilus streckersoni</name>
    <dbReference type="NCBI Taxonomy" id="2493646"/>
    <lineage>
        <taxon>Eukaryota</taxon>
        <taxon>Metazoa</taxon>
        <taxon>Spiralia</taxon>
        <taxon>Lophotrochozoa</taxon>
        <taxon>Mollusca</taxon>
        <taxon>Bivalvia</taxon>
        <taxon>Autobranchia</taxon>
        <taxon>Heteroconchia</taxon>
        <taxon>Palaeoheterodonta</taxon>
        <taxon>Unionida</taxon>
        <taxon>Unionoidea</taxon>
        <taxon>Unionidae</taxon>
        <taxon>Ambleminae</taxon>
        <taxon>Lampsilini</taxon>
        <taxon>Potamilus</taxon>
    </lineage>
</organism>
<reference evidence="1" key="3">
    <citation type="submission" date="2023-05" db="EMBL/GenBank/DDBJ databases">
        <authorList>
            <person name="Smith C.H."/>
        </authorList>
    </citation>
    <scope>NUCLEOTIDE SEQUENCE</scope>
    <source>
        <strain evidence="1">CHS0354</strain>
        <tissue evidence="1">Mantle</tissue>
    </source>
</reference>
<keyword evidence="2" id="KW-1185">Reference proteome</keyword>
<evidence type="ECO:0000313" key="1">
    <source>
        <dbReference type="EMBL" id="KAK3603293.1"/>
    </source>
</evidence>
<sequence>MYIYEVIEHERIQIVLRFMQKVAGSLQKDFCSHVHYHTCAEALWKDVGCTHCHPSRAHWKCLGSNCSFMPCQILAEHSEFKLYPCAVSNVLVHFVKRLGSKLFFCTFPYIYQNTLDRH</sequence>
<dbReference type="Proteomes" id="UP001195483">
    <property type="component" value="Unassembled WGS sequence"/>
</dbReference>
<evidence type="ECO:0000313" key="2">
    <source>
        <dbReference type="Proteomes" id="UP001195483"/>
    </source>
</evidence>
<gene>
    <name evidence="1" type="ORF">CHS0354_007625</name>
</gene>
<comment type="caution">
    <text evidence="1">The sequence shown here is derived from an EMBL/GenBank/DDBJ whole genome shotgun (WGS) entry which is preliminary data.</text>
</comment>
<reference evidence="1" key="1">
    <citation type="journal article" date="2021" name="Genome Biol. Evol.">
        <title>A High-Quality Reference Genome for a Parasitic Bivalve with Doubly Uniparental Inheritance (Bivalvia: Unionida).</title>
        <authorList>
            <person name="Smith C.H."/>
        </authorList>
    </citation>
    <scope>NUCLEOTIDE SEQUENCE</scope>
    <source>
        <strain evidence="1">CHS0354</strain>
    </source>
</reference>
<reference evidence="1" key="2">
    <citation type="journal article" date="2021" name="Genome Biol. Evol.">
        <title>Developing a high-quality reference genome for a parasitic bivalve with doubly uniparental inheritance (Bivalvia: Unionida).</title>
        <authorList>
            <person name="Smith C.H."/>
        </authorList>
    </citation>
    <scope>NUCLEOTIDE SEQUENCE</scope>
    <source>
        <strain evidence="1">CHS0354</strain>
        <tissue evidence="1">Mantle</tissue>
    </source>
</reference>
<accession>A0AAE0T4Z2</accession>
<name>A0AAE0T4Z2_9BIVA</name>
<dbReference type="EMBL" id="JAEAOA010000519">
    <property type="protein sequence ID" value="KAK3603293.1"/>
    <property type="molecule type" value="Genomic_DNA"/>
</dbReference>
<protein>
    <submittedName>
        <fullName evidence="1">Uncharacterized protein</fullName>
    </submittedName>
</protein>
<proteinExistence type="predicted"/>
<dbReference type="AlphaFoldDB" id="A0AAE0T4Z2"/>